<evidence type="ECO:0000313" key="2">
    <source>
        <dbReference type="EMBL" id="MDX5895373.1"/>
    </source>
</evidence>
<dbReference type="HOGENOM" id="CLU_2344901_0_0_11"/>
<proteinExistence type="predicted"/>
<reference evidence="1 3" key="1">
    <citation type="submission" date="2014-03" db="EMBL/GenBank/DDBJ databases">
        <title>Complete genome sequence of the Radio-Resistant Rubrobacter radiotolerans RSPS-4.</title>
        <authorList>
            <person name="Egas C.C."/>
            <person name="Barroso C.C."/>
            <person name="Froufe H.J.C."/>
            <person name="Pacheco J.J."/>
            <person name="Albuquerque L.L."/>
            <person name="da Costa M.M.S."/>
        </authorList>
    </citation>
    <scope>NUCLEOTIDE SEQUENCE [LARGE SCALE GENOMIC DNA]</scope>
    <source>
        <strain evidence="1 3">RSPS-4</strain>
        <plasmid evidence="1 3">1</plasmid>
    </source>
</reference>
<keyword evidence="1" id="KW-0503">Monooxygenase</keyword>
<dbReference type="EMBL" id="JAWXXX010000002">
    <property type="protein sequence ID" value="MDX5895373.1"/>
    <property type="molecule type" value="Genomic_DNA"/>
</dbReference>
<dbReference type="Proteomes" id="UP001281130">
    <property type="component" value="Unassembled WGS sequence"/>
</dbReference>
<dbReference type="AlphaFoldDB" id="A0A023X7S1"/>
<dbReference type="eggNOG" id="ENOG50344JU">
    <property type="taxonomic scope" value="Bacteria"/>
</dbReference>
<keyword evidence="3" id="KW-1185">Reference proteome</keyword>
<dbReference type="KEGG" id="rrd:RradSPS_2816"/>
<keyword evidence="1" id="KW-0560">Oxidoreductase</keyword>
<geneLocation type="plasmid" evidence="1">
    <name>1</name>
</geneLocation>
<dbReference type="EMBL" id="CP007515">
    <property type="protein sequence ID" value="AHY48099.1"/>
    <property type="molecule type" value="Genomic_DNA"/>
</dbReference>
<gene>
    <name evidence="1" type="ORF">RradSPS_2816</name>
    <name evidence="2" type="ORF">SIL72_15200</name>
</gene>
<name>A0A023X7S1_RUBRA</name>
<dbReference type="OrthoDB" id="4578588at2"/>
<evidence type="ECO:0000313" key="1">
    <source>
        <dbReference type="EMBL" id="AHY48099.1"/>
    </source>
</evidence>
<sequence length="97" mass="11446">MHVLQIEHPIRDFDTWKAAFDRFSDKRRHSGVRRHRIFRPADDPNYVVLDLEFESADEAEAFLGWLRREVWSSREASPALTGDPQTRVVAVMESEEY</sequence>
<keyword evidence="1" id="KW-0614">Plasmid</keyword>
<protein>
    <submittedName>
        <fullName evidence="1">Antibiotic biosynthesis monooxygenase</fullName>
    </submittedName>
</protein>
<dbReference type="RefSeq" id="WP_041338548.1">
    <property type="nucleotide sequence ID" value="NZ_CP007515.1"/>
</dbReference>
<reference evidence="2" key="2">
    <citation type="submission" date="2023-11" db="EMBL/GenBank/DDBJ databases">
        <title>MicrobeMod: A computational toolkit for identifying prokaryotic methylation and restriction-modification with nanopore sequencing.</title>
        <authorList>
            <person name="Crits-Christoph A."/>
            <person name="Kang S.C."/>
            <person name="Lee H."/>
            <person name="Ostrov N."/>
        </authorList>
    </citation>
    <scope>NUCLEOTIDE SEQUENCE</scope>
    <source>
        <strain evidence="2">ATCC 51242</strain>
    </source>
</reference>
<accession>A0A023X7S1</accession>
<dbReference type="Proteomes" id="UP000025229">
    <property type="component" value="Plasmid 1"/>
</dbReference>
<evidence type="ECO:0000313" key="3">
    <source>
        <dbReference type="Proteomes" id="UP000025229"/>
    </source>
</evidence>
<organism evidence="1 3">
    <name type="scientific">Rubrobacter radiotolerans</name>
    <name type="common">Arthrobacter radiotolerans</name>
    <dbReference type="NCBI Taxonomy" id="42256"/>
    <lineage>
        <taxon>Bacteria</taxon>
        <taxon>Bacillati</taxon>
        <taxon>Actinomycetota</taxon>
        <taxon>Rubrobacteria</taxon>
        <taxon>Rubrobacterales</taxon>
        <taxon>Rubrobacteraceae</taxon>
        <taxon>Rubrobacter</taxon>
    </lineage>
</organism>
<dbReference type="GO" id="GO:0004497">
    <property type="term" value="F:monooxygenase activity"/>
    <property type="evidence" value="ECO:0007669"/>
    <property type="project" value="UniProtKB-KW"/>
</dbReference>